<dbReference type="InterPro" id="IPR016181">
    <property type="entry name" value="Acyl_CoA_acyltransferase"/>
</dbReference>
<dbReference type="GO" id="GO:0005840">
    <property type="term" value="C:ribosome"/>
    <property type="evidence" value="ECO:0007669"/>
    <property type="project" value="UniProtKB-KW"/>
</dbReference>
<evidence type="ECO:0000313" key="3">
    <source>
        <dbReference type="Proteomes" id="UP000774000"/>
    </source>
</evidence>
<dbReference type="Proteomes" id="UP000774000">
    <property type="component" value="Unassembled WGS sequence"/>
</dbReference>
<comment type="caution">
    <text evidence="2">The sequence shown here is derived from an EMBL/GenBank/DDBJ whole genome shotgun (WGS) entry which is preliminary data.</text>
</comment>
<proteinExistence type="predicted"/>
<dbReference type="GO" id="GO:0016747">
    <property type="term" value="F:acyltransferase activity, transferring groups other than amino-acyl groups"/>
    <property type="evidence" value="ECO:0007669"/>
    <property type="project" value="InterPro"/>
</dbReference>
<dbReference type="RefSeq" id="WP_204700654.1">
    <property type="nucleotide sequence ID" value="NZ_JAFBDQ010000003.1"/>
</dbReference>
<dbReference type="AlphaFoldDB" id="A0A938XQU0"/>
<gene>
    <name evidence="2" type="ORF">JOC47_000778</name>
</gene>
<dbReference type="Gene3D" id="3.40.630.30">
    <property type="match status" value="1"/>
</dbReference>
<keyword evidence="2" id="KW-0687">Ribonucleoprotein</keyword>
<dbReference type="SUPFAM" id="SSF55729">
    <property type="entry name" value="Acyl-CoA N-acyltransferases (Nat)"/>
    <property type="match status" value="1"/>
</dbReference>
<accession>A0A938XQU0</accession>
<evidence type="ECO:0000259" key="1">
    <source>
        <dbReference type="PROSITE" id="PS51186"/>
    </source>
</evidence>
<dbReference type="EMBL" id="JAFBDQ010000003">
    <property type="protein sequence ID" value="MBM7555944.1"/>
    <property type="molecule type" value="Genomic_DNA"/>
</dbReference>
<reference evidence="2" key="1">
    <citation type="submission" date="2021-01" db="EMBL/GenBank/DDBJ databases">
        <title>Genomic Encyclopedia of Type Strains, Phase IV (KMG-IV): sequencing the most valuable type-strain genomes for metagenomic binning, comparative biology and taxonomic classification.</title>
        <authorList>
            <person name="Goeker M."/>
        </authorList>
    </citation>
    <scope>NUCLEOTIDE SEQUENCE</scope>
    <source>
        <strain evidence="2">DSM 23230</strain>
    </source>
</reference>
<dbReference type="Pfam" id="PF00583">
    <property type="entry name" value="Acetyltransf_1"/>
    <property type="match status" value="1"/>
</dbReference>
<keyword evidence="3" id="KW-1185">Reference proteome</keyword>
<dbReference type="CDD" id="cd04301">
    <property type="entry name" value="NAT_SF"/>
    <property type="match status" value="1"/>
</dbReference>
<feature type="domain" description="N-acetyltransferase" evidence="1">
    <location>
        <begin position="12"/>
        <end position="157"/>
    </location>
</feature>
<organism evidence="2 3">
    <name type="scientific">Halanaerobacter jeridensis</name>
    <dbReference type="NCBI Taxonomy" id="706427"/>
    <lineage>
        <taxon>Bacteria</taxon>
        <taxon>Bacillati</taxon>
        <taxon>Bacillota</taxon>
        <taxon>Clostridia</taxon>
        <taxon>Halanaerobiales</taxon>
        <taxon>Halobacteroidaceae</taxon>
        <taxon>Halanaerobacter</taxon>
    </lineage>
</organism>
<name>A0A938XQU0_9FIRM</name>
<dbReference type="PROSITE" id="PS51186">
    <property type="entry name" value="GNAT"/>
    <property type="match status" value="1"/>
</dbReference>
<protein>
    <submittedName>
        <fullName evidence="2">Ribosomal protein S18 acetylase RimI-like enzyme</fullName>
    </submittedName>
</protein>
<evidence type="ECO:0000313" key="2">
    <source>
        <dbReference type="EMBL" id="MBM7555944.1"/>
    </source>
</evidence>
<keyword evidence="2" id="KW-0689">Ribosomal protein</keyword>
<dbReference type="InterPro" id="IPR000182">
    <property type="entry name" value="GNAT_dom"/>
</dbReference>
<sequence length="292" mass="34327">MEQFVYSNEGRVLLREATSADAIKIYDMYQDSTPKSWWKEKETSKFRYDLVEKANGKVFVAILDDEVIGHIELILPPDKADPVYLIRLEIHDEYRRRKFGIELVRFSAIMMKNLGYESYVTWPNPDKSKGLYKKVGLKEIKENPELTIDVLEKKTVEIEKIEELDFKQQPKGFEIVVGCPWAEDYIWQKAFKTAKNNFLDYQGPYVHRVKRNNVTAIVLVDGNGIYIYLPKEEEKEADLIKDLLIYASNLAFEKGINNLKINLPVEISSEIRLDQLWEIKKEEQRLEMKMDF</sequence>